<feature type="compositionally biased region" description="Basic residues" evidence="1">
    <location>
        <begin position="67"/>
        <end position="84"/>
    </location>
</feature>
<dbReference type="EMBL" id="AGNL01013100">
    <property type="protein sequence ID" value="EJK67439.1"/>
    <property type="molecule type" value="Genomic_DNA"/>
</dbReference>
<organism evidence="3 4">
    <name type="scientific">Thalassiosira oceanica</name>
    <name type="common">Marine diatom</name>
    <dbReference type="NCBI Taxonomy" id="159749"/>
    <lineage>
        <taxon>Eukaryota</taxon>
        <taxon>Sar</taxon>
        <taxon>Stramenopiles</taxon>
        <taxon>Ochrophyta</taxon>
        <taxon>Bacillariophyta</taxon>
        <taxon>Coscinodiscophyceae</taxon>
        <taxon>Thalassiosirophycidae</taxon>
        <taxon>Thalassiosirales</taxon>
        <taxon>Thalassiosiraceae</taxon>
        <taxon>Thalassiosira</taxon>
    </lineage>
</organism>
<gene>
    <name evidence="3" type="ORF">THAOC_11523</name>
</gene>
<protein>
    <submittedName>
        <fullName evidence="3">Uncharacterized protein</fullName>
    </submittedName>
</protein>
<proteinExistence type="predicted"/>
<evidence type="ECO:0000256" key="2">
    <source>
        <dbReference type="SAM" id="SignalP"/>
    </source>
</evidence>
<comment type="caution">
    <text evidence="3">The sequence shown here is derived from an EMBL/GenBank/DDBJ whole genome shotgun (WGS) entry which is preliminary data.</text>
</comment>
<reference evidence="3 4" key="1">
    <citation type="journal article" date="2012" name="Genome Biol.">
        <title>Genome and low-iron response of an oceanic diatom adapted to chronic iron limitation.</title>
        <authorList>
            <person name="Lommer M."/>
            <person name="Specht M."/>
            <person name="Roy A.S."/>
            <person name="Kraemer L."/>
            <person name="Andreson R."/>
            <person name="Gutowska M.A."/>
            <person name="Wolf J."/>
            <person name="Bergner S.V."/>
            <person name="Schilhabel M.B."/>
            <person name="Klostermeier U.C."/>
            <person name="Beiko R.G."/>
            <person name="Rosenstiel P."/>
            <person name="Hippler M."/>
            <person name="Laroche J."/>
        </authorList>
    </citation>
    <scope>NUCLEOTIDE SEQUENCE [LARGE SCALE GENOMIC DNA]</scope>
    <source>
        <strain evidence="3 4">CCMP1005</strain>
    </source>
</reference>
<feature type="signal peptide" evidence="2">
    <location>
        <begin position="1"/>
        <end position="23"/>
    </location>
</feature>
<accession>K0SQZ8</accession>
<dbReference type="Proteomes" id="UP000266841">
    <property type="component" value="Unassembled WGS sequence"/>
</dbReference>
<dbReference type="AlphaFoldDB" id="K0SQZ8"/>
<evidence type="ECO:0000256" key="1">
    <source>
        <dbReference type="SAM" id="MobiDB-lite"/>
    </source>
</evidence>
<evidence type="ECO:0000313" key="4">
    <source>
        <dbReference type="Proteomes" id="UP000266841"/>
    </source>
</evidence>
<name>K0SQZ8_THAOC</name>
<feature type="chain" id="PRO_5003837289" evidence="2">
    <location>
        <begin position="24"/>
        <end position="357"/>
    </location>
</feature>
<evidence type="ECO:0000313" key="3">
    <source>
        <dbReference type="EMBL" id="EJK67439.1"/>
    </source>
</evidence>
<sequence length="357" mass="39881">MNYPPRALRFLAILAATIAAVQPDDRSALAPERQPAAAAQQAVEMTARGGKLGVLQFDDEQEQQHGRMAKAKKPKSGKRPKKEHHGNIFDGDGRSVDKCDIEDFISDATYDNGGTCDKTFKVKIDCNDGRDLCTFEEESLDDCSESKSAYDTCVPFDPKKWLRYDGRRDQCVLGRKKGLRLKDQSDTQGCSAKYNVKIVMEAGDTSTLYLYFSDNDGKSFYNLDDPRVATKDLADRGRMLQSCTGCKARGQPCNFTYQCQAGLNCNVITRLCCAGSWRSTGPVASSTLRIVHLLSCHRGQKVPWRNVFCSYCGKRSEPALREKYPTYSAHLDSNIARNLAAQTPSHLENLFVPERQW</sequence>
<feature type="region of interest" description="Disordered" evidence="1">
    <location>
        <begin position="61"/>
        <end position="90"/>
    </location>
</feature>
<keyword evidence="4" id="KW-1185">Reference proteome</keyword>
<keyword evidence="2" id="KW-0732">Signal</keyword>